<keyword evidence="2" id="KW-0813">Transport</keyword>
<dbReference type="RefSeq" id="WP_209975521.1">
    <property type="nucleotide sequence ID" value="NZ_JAGGLB010000020.1"/>
</dbReference>
<sequence length="292" mass="33198">MLTVHQVSKHFGSFCALKQINLEFTNGVYGLLAPNGAGKTTLIKMLATLLFPTEGEILYKGESIVKMDERYRELLGYLPQEFGYYKNYSPKQYLLYISALKGMPAGKAKERVHELLKLVALEQVVDKKMKKFSGGMIQRVGIAQAMLNDPEILILDEPTAGLDPKERVRFRNLLTELARDRIVILSTHIVSDVESIANEIVMIKDNQVLYKDSIANICKVIEGWVYETEIEHQTASEFRKQYLSLSEKQEEGKLKVRFISKGTADPLWRAVLPSLEDVFLYIYQDEAAAQEV</sequence>
<dbReference type="PROSITE" id="PS50893">
    <property type="entry name" value="ABC_TRANSPORTER_2"/>
    <property type="match status" value="1"/>
</dbReference>
<dbReference type="PROSITE" id="PS00211">
    <property type="entry name" value="ABC_TRANSPORTER_1"/>
    <property type="match status" value="1"/>
</dbReference>
<evidence type="ECO:0000313" key="7">
    <source>
        <dbReference type="Proteomes" id="UP001519287"/>
    </source>
</evidence>
<dbReference type="InterPro" id="IPR003439">
    <property type="entry name" value="ABC_transporter-like_ATP-bd"/>
</dbReference>
<evidence type="ECO:0000256" key="3">
    <source>
        <dbReference type="ARBA" id="ARBA00022741"/>
    </source>
</evidence>
<accession>A0ABS4J1E0</accession>
<organism evidence="6 7">
    <name type="scientific">Paenibacillus eucommiae</name>
    <dbReference type="NCBI Taxonomy" id="1355755"/>
    <lineage>
        <taxon>Bacteria</taxon>
        <taxon>Bacillati</taxon>
        <taxon>Bacillota</taxon>
        <taxon>Bacilli</taxon>
        <taxon>Bacillales</taxon>
        <taxon>Paenibacillaceae</taxon>
        <taxon>Paenibacillus</taxon>
    </lineage>
</organism>
<dbReference type="SMART" id="SM00382">
    <property type="entry name" value="AAA"/>
    <property type="match status" value="1"/>
</dbReference>
<dbReference type="PANTHER" id="PTHR43335">
    <property type="entry name" value="ABC TRANSPORTER, ATP-BINDING PROTEIN"/>
    <property type="match status" value="1"/>
</dbReference>
<comment type="similarity">
    <text evidence="1">Belongs to the ABC transporter superfamily.</text>
</comment>
<protein>
    <submittedName>
        <fullName evidence="6">ABC-type multidrug transport system ATPase subunit</fullName>
    </submittedName>
</protein>
<proteinExistence type="inferred from homology"/>
<keyword evidence="7" id="KW-1185">Reference proteome</keyword>
<dbReference type="Proteomes" id="UP001519287">
    <property type="component" value="Unassembled WGS sequence"/>
</dbReference>
<dbReference type="EMBL" id="JAGGLB010000020">
    <property type="protein sequence ID" value="MBP1993636.1"/>
    <property type="molecule type" value="Genomic_DNA"/>
</dbReference>
<dbReference type="InterPro" id="IPR027417">
    <property type="entry name" value="P-loop_NTPase"/>
</dbReference>
<gene>
    <name evidence="6" type="ORF">J2Z66_005262</name>
</gene>
<keyword evidence="4" id="KW-0067">ATP-binding</keyword>
<evidence type="ECO:0000256" key="2">
    <source>
        <dbReference type="ARBA" id="ARBA00022448"/>
    </source>
</evidence>
<comment type="caution">
    <text evidence="6">The sequence shown here is derived from an EMBL/GenBank/DDBJ whole genome shotgun (WGS) entry which is preliminary data.</text>
</comment>
<evidence type="ECO:0000259" key="5">
    <source>
        <dbReference type="PROSITE" id="PS50893"/>
    </source>
</evidence>
<evidence type="ECO:0000256" key="1">
    <source>
        <dbReference type="ARBA" id="ARBA00005417"/>
    </source>
</evidence>
<dbReference type="SUPFAM" id="SSF52540">
    <property type="entry name" value="P-loop containing nucleoside triphosphate hydrolases"/>
    <property type="match status" value="1"/>
</dbReference>
<dbReference type="PANTHER" id="PTHR43335:SF2">
    <property type="entry name" value="ABC TRANSPORTER, ATP-BINDING PROTEIN"/>
    <property type="match status" value="1"/>
</dbReference>
<dbReference type="Gene3D" id="3.40.50.300">
    <property type="entry name" value="P-loop containing nucleotide triphosphate hydrolases"/>
    <property type="match status" value="1"/>
</dbReference>
<dbReference type="CDD" id="cd03264">
    <property type="entry name" value="ABC_drug_resistance_like"/>
    <property type="match status" value="1"/>
</dbReference>
<name>A0ABS4J1E0_9BACL</name>
<evidence type="ECO:0000256" key="4">
    <source>
        <dbReference type="ARBA" id="ARBA00022840"/>
    </source>
</evidence>
<dbReference type="InterPro" id="IPR003593">
    <property type="entry name" value="AAA+_ATPase"/>
</dbReference>
<dbReference type="InterPro" id="IPR017871">
    <property type="entry name" value="ABC_transporter-like_CS"/>
</dbReference>
<keyword evidence="3" id="KW-0547">Nucleotide-binding</keyword>
<feature type="domain" description="ABC transporter" evidence="5">
    <location>
        <begin position="2"/>
        <end position="230"/>
    </location>
</feature>
<evidence type="ECO:0000313" key="6">
    <source>
        <dbReference type="EMBL" id="MBP1993636.1"/>
    </source>
</evidence>
<dbReference type="Pfam" id="PF00005">
    <property type="entry name" value="ABC_tran"/>
    <property type="match status" value="1"/>
</dbReference>
<reference evidence="6 7" key="1">
    <citation type="submission" date="2021-03" db="EMBL/GenBank/DDBJ databases">
        <title>Genomic Encyclopedia of Type Strains, Phase IV (KMG-IV): sequencing the most valuable type-strain genomes for metagenomic binning, comparative biology and taxonomic classification.</title>
        <authorList>
            <person name="Goeker M."/>
        </authorList>
    </citation>
    <scope>NUCLEOTIDE SEQUENCE [LARGE SCALE GENOMIC DNA]</scope>
    <source>
        <strain evidence="6 7">DSM 26048</strain>
    </source>
</reference>